<protein>
    <submittedName>
        <fullName evidence="1">Uncharacterized protein</fullName>
    </submittedName>
</protein>
<name>A0A0G1SGV4_9BACT</name>
<dbReference type="EMBL" id="LCMI01000009">
    <property type="protein sequence ID" value="KKU32575.1"/>
    <property type="molecule type" value="Genomic_DNA"/>
</dbReference>
<sequence length="82" mass="8538">MADKLKTALPAWSVSTFAHGNGQHGVSLFVPDGAVHRVLASIGDTVQLTNRGCTESEVEQVIVAVTANTNLEIELVAPAAVL</sequence>
<evidence type="ECO:0000313" key="2">
    <source>
        <dbReference type="Proteomes" id="UP000034794"/>
    </source>
</evidence>
<dbReference type="AlphaFoldDB" id="A0A0G1SGV4"/>
<dbReference type="Proteomes" id="UP000034794">
    <property type="component" value="Unassembled WGS sequence"/>
</dbReference>
<gene>
    <name evidence="1" type="ORF">UX47_C0009G0012</name>
</gene>
<accession>A0A0G1SGV4</accession>
<organism evidence="1 2">
    <name type="scientific">Candidatus Collierbacteria bacterium GW2011_GWA2_46_26</name>
    <dbReference type="NCBI Taxonomy" id="1618381"/>
    <lineage>
        <taxon>Bacteria</taxon>
        <taxon>Candidatus Collieribacteriota</taxon>
    </lineage>
</organism>
<evidence type="ECO:0000313" key="1">
    <source>
        <dbReference type="EMBL" id="KKU32575.1"/>
    </source>
</evidence>
<proteinExistence type="predicted"/>
<comment type="caution">
    <text evidence="1">The sequence shown here is derived from an EMBL/GenBank/DDBJ whole genome shotgun (WGS) entry which is preliminary data.</text>
</comment>
<reference evidence="1 2" key="1">
    <citation type="journal article" date="2015" name="Nature">
        <title>rRNA introns, odd ribosomes, and small enigmatic genomes across a large radiation of phyla.</title>
        <authorList>
            <person name="Brown C.T."/>
            <person name="Hug L.A."/>
            <person name="Thomas B.C."/>
            <person name="Sharon I."/>
            <person name="Castelle C.J."/>
            <person name="Singh A."/>
            <person name="Wilkins M.J."/>
            <person name="Williams K.H."/>
            <person name="Banfield J.F."/>
        </authorList>
    </citation>
    <scope>NUCLEOTIDE SEQUENCE [LARGE SCALE GENOMIC DNA]</scope>
</reference>